<feature type="domain" description="Retrovirus-related Pol polyprotein from transposon TNT 1-94-like beta-barrel" evidence="1">
    <location>
        <begin position="50"/>
        <end position="133"/>
    </location>
</feature>
<evidence type="ECO:0000313" key="3">
    <source>
        <dbReference type="Proteomes" id="UP001497457"/>
    </source>
</evidence>
<dbReference type="EMBL" id="OZ075132">
    <property type="protein sequence ID" value="CAL4982667.1"/>
    <property type="molecule type" value="Genomic_DNA"/>
</dbReference>
<proteinExistence type="predicted"/>
<dbReference type="Proteomes" id="UP001497457">
    <property type="component" value="Chromosome 22rd"/>
</dbReference>
<sequence>MASLPFNLSLQRLYKVGVRRPTPVPGLGCILQMNTGFSTSSATPPSQHVFILDSGATHHVAGDMSLFLSPIRTLTPAGSAAATHRARDGRRLAVVGVGTISSDGFHLSDVLCVPELPTGVILVSVPRLAERGYLVTFGGGQCCVQDQSSGEILGKGRLHGDDALYHLEYLNIPSDKTDSTAP</sequence>
<accession>A0ABC9ASR2</accession>
<name>A0ABC9ASR2_9POAL</name>
<organism evidence="2 3">
    <name type="scientific">Urochloa decumbens</name>
    <dbReference type="NCBI Taxonomy" id="240449"/>
    <lineage>
        <taxon>Eukaryota</taxon>
        <taxon>Viridiplantae</taxon>
        <taxon>Streptophyta</taxon>
        <taxon>Embryophyta</taxon>
        <taxon>Tracheophyta</taxon>
        <taxon>Spermatophyta</taxon>
        <taxon>Magnoliopsida</taxon>
        <taxon>Liliopsida</taxon>
        <taxon>Poales</taxon>
        <taxon>Poaceae</taxon>
        <taxon>PACMAD clade</taxon>
        <taxon>Panicoideae</taxon>
        <taxon>Panicodae</taxon>
        <taxon>Paniceae</taxon>
        <taxon>Melinidinae</taxon>
        <taxon>Urochloa</taxon>
    </lineage>
</organism>
<keyword evidence="3" id="KW-1185">Reference proteome</keyword>
<gene>
    <name evidence="2" type="ORF">URODEC1_LOCUS56722</name>
</gene>
<reference evidence="3" key="1">
    <citation type="submission" date="2024-06" db="EMBL/GenBank/DDBJ databases">
        <authorList>
            <person name="Ryan C."/>
        </authorList>
    </citation>
    <scope>NUCLEOTIDE SEQUENCE [LARGE SCALE GENOMIC DNA]</scope>
</reference>
<reference evidence="2 3" key="2">
    <citation type="submission" date="2024-10" db="EMBL/GenBank/DDBJ databases">
        <authorList>
            <person name="Ryan C."/>
        </authorList>
    </citation>
    <scope>NUCLEOTIDE SEQUENCE [LARGE SCALE GENOMIC DNA]</scope>
</reference>
<evidence type="ECO:0000259" key="1">
    <source>
        <dbReference type="Pfam" id="PF22936"/>
    </source>
</evidence>
<dbReference type="Pfam" id="PF22936">
    <property type="entry name" value="Pol_BBD"/>
    <property type="match status" value="1"/>
</dbReference>
<dbReference type="AlphaFoldDB" id="A0ABC9ASR2"/>
<protein>
    <recommendedName>
        <fullName evidence="1">Retrovirus-related Pol polyprotein from transposon TNT 1-94-like beta-barrel domain-containing protein</fullName>
    </recommendedName>
</protein>
<dbReference type="InterPro" id="IPR054722">
    <property type="entry name" value="PolX-like_BBD"/>
</dbReference>
<evidence type="ECO:0000313" key="2">
    <source>
        <dbReference type="EMBL" id="CAL4982667.1"/>
    </source>
</evidence>